<comment type="catalytic activity">
    <reaction evidence="1">
        <text>S-ubiquitinyl-[E2 ubiquitin-conjugating enzyme]-L-cysteine + [acceptor protein]-L-lysine = [E2 ubiquitin-conjugating enzyme]-L-cysteine + N(6)-ubiquitinyl-[acceptor protein]-L-lysine.</text>
        <dbReference type="EC" id="2.3.2.26"/>
    </reaction>
</comment>
<protein>
    <recommendedName>
        <fullName evidence="3">HECT-type E3 ubiquitin transferase</fullName>
        <ecNumber evidence="3">2.3.2.26</ecNumber>
    </recommendedName>
</protein>
<evidence type="ECO:0000313" key="11">
    <source>
        <dbReference type="Proteomes" id="UP000811609"/>
    </source>
</evidence>
<dbReference type="PANTHER" id="PTHR11254">
    <property type="entry name" value="HECT DOMAIN UBIQUITIN-PROTEIN LIGASE"/>
    <property type="match status" value="1"/>
</dbReference>
<dbReference type="CDD" id="cd00078">
    <property type="entry name" value="HECTc"/>
    <property type="match status" value="1"/>
</dbReference>
<evidence type="ECO:0000259" key="9">
    <source>
        <dbReference type="PROSITE" id="PS50237"/>
    </source>
</evidence>
<comment type="pathway">
    <text evidence="2">Protein modification; protein ubiquitination.</text>
</comment>
<feature type="active site" description="Glycyl thioester intermediate" evidence="7">
    <location>
        <position position="505"/>
    </location>
</feature>
<dbReference type="Proteomes" id="UP000811609">
    <property type="component" value="Chromosome 12"/>
</dbReference>
<evidence type="ECO:0000256" key="1">
    <source>
        <dbReference type="ARBA" id="ARBA00000885"/>
    </source>
</evidence>
<keyword evidence="11" id="KW-1185">Reference proteome</keyword>
<dbReference type="SMART" id="SM00119">
    <property type="entry name" value="HECTc"/>
    <property type="match status" value="1"/>
</dbReference>
<organism evidence="10 11">
    <name type="scientific">Carya illinoinensis</name>
    <name type="common">Pecan</name>
    <dbReference type="NCBI Taxonomy" id="32201"/>
    <lineage>
        <taxon>Eukaryota</taxon>
        <taxon>Viridiplantae</taxon>
        <taxon>Streptophyta</taxon>
        <taxon>Embryophyta</taxon>
        <taxon>Tracheophyta</taxon>
        <taxon>Spermatophyta</taxon>
        <taxon>Magnoliopsida</taxon>
        <taxon>eudicotyledons</taxon>
        <taxon>Gunneridae</taxon>
        <taxon>Pentapetalae</taxon>
        <taxon>rosids</taxon>
        <taxon>fabids</taxon>
        <taxon>Fagales</taxon>
        <taxon>Juglandaceae</taxon>
        <taxon>Carya</taxon>
    </lineage>
</organism>
<dbReference type="InterPro" id="IPR050409">
    <property type="entry name" value="E3_ubiq-protein_ligase"/>
</dbReference>
<evidence type="ECO:0000256" key="4">
    <source>
        <dbReference type="ARBA" id="ARBA00022679"/>
    </source>
</evidence>
<sequence>MKKLNVALEPLWQELSDCISVTETQLGQSSSSQTMSNINIGDHVQGTTSSSPLPPGAQRLLPFIEAFFVLCEKLQANLSIAQQDHANITAREVNESAGSSAFSTIQKKLDGGVTFTRFAEKHRRLLNAFIRQNPGLLEKSLSMLLKAPRLIDFDNKRAYFRSRIRQQHEQHLSGPLRISVRRAYVLEDSYNQLRMRPTLDLKGRLNVQFQGEEGIDAGGLTREWYQLLSRVIFDKGALLFTTVGNNATFQPNPNSVYQTEHLSYFKFVGRVVAKALFDGQLLDVYFTRSFYKHILGAKVTYHDIEAVDPDYYKNLKWMLENDVSDSLDLTFSMDADEEKHILYGKNEVTDYELKPGGRNIRVTEETKHEYVDLVAGHILTNAICPQIESFLEGFTELVPRELISIFNDKELELLISGLPEIDLDDLKANTEYTGYTAASSAIQWFWEVVKAFNKEDMARLLQFVTGTSKVPLEGFRALQGISGPQRFQIHKAYGAPDRLPSAHTCFNQLDLPEYTSKEQLQERLLLAIHEANEGFGFG</sequence>
<reference evidence="10" key="1">
    <citation type="submission" date="2020-12" db="EMBL/GenBank/DDBJ databases">
        <title>WGS assembly of Carya illinoinensis cv. Pawnee.</title>
        <authorList>
            <person name="Platts A."/>
            <person name="Shu S."/>
            <person name="Wright S."/>
            <person name="Barry K."/>
            <person name="Edger P."/>
            <person name="Pires J.C."/>
            <person name="Schmutz J."/>
        </authorList>
    </citation>
    <scope>NUCLEOTIDE SEQUENCE</scope>
    <source>
        <tissue evidence="10">Leaf</tissue>
    </source>
</reference>
<dbReference type="Pfam" id="PF00632">
    <property type="entry name" value="HECT"/>
    <property type="match status" value="1"/>
</dbReference>
<proteinExistence type="inferred from homology"/>
<comment type="caution">
    <text evidence="10">The sequence shown here is derived from an EMBL/GenBank/DDBJ whole genome shotgun (WGS) entry which is preliminary data.</text>
</comment>
<dbReference type="GO" id="GO:0061630">
    <property type="term" value="F:ubiquitin protein ligase activity"/>
    <property type="evidence" value="ECO:0007669"/>
    <property type="project" value="UniProtKB-EC"/>
</dbReference>
<dbReference type="EMBL" id="CM031820">
    <property type="protein sequence ID" value="KAG6634758.1"/>
    <property type="molecule type" value="Genomic_DNA"/>
</dbReference>
<evidence type="ECO:0000313" key="10">
    <source>
        <dbReference type="EMBL" id="KAG6634758.1"/>
    </source>
</evidence>
<keyword evidence="5 7" id="KW-0833">Ubl conjugation pathway</keyword>
<dbReference type="GO" id="GO:0006511">
    <property type="term" value="P:ubiquitin-dependent protein catabolic process"/>
    <property type="evidence" value="ECO:0007669"/>
    <property type="project" value="TreeGrafter"/>
</dbReference>
<dbReference type="FunFam" id="3.90.1750.10:FF:000003">
    <property type="entry name" value="E3 ubiquitin-protein ligase UPL1"/>
    <property type="match status" value="1"/>
</dbReference>
<comment type="similarity">
    <text evidence="6">Belongs to the UPL family. TOM1/PTR1 subfamily.</text>
</comment>
<accession>A0A8T1NX64</accession>
<evidence type="ECO:0000256" key="3">
    <source>
        <dbReference type="ARBA" id="ARBA00012485"/>
    </source>
</evidence>
<evidence type="ECO:0000256" key="6">
    <source>
        <dbReference type="ARBA" id="ARBA00034494"/>
    </source>
</evidence>
<evidence type="ECO:0000256" key="8">
    <source>
        <dbReference type="SAM" id="MobiDB-lite"/>
    </source>
</evidence>
<dbReference type="FunFam" id="3.30.2410.10:FF:000010">
    <property type="entry name" value="E3 ubiquitin-protein ligase UPL1"/>
    <property type="match status" value="1"/>
</dbReference>
<evidence type="ECO:0000256" key="7">
    <source>
        <dbReference type="PROSITE-ProRule" id="PRU00104"/>
    </source>
</evidence>
<dbReference type="InterPro" id="IPR000569">
    <property type="entry name" value="HECT_dom"/>
</dbReference>
<gene>
    <name evidence="10" type="ORF">CIPAW_12G138900</name>
</gene>
<feature type="compositionally biased region" description="Polar residues" evidence="8">
    <location>
        <begin position="30"/>
        <end position="51"/>
    </location>
</feature>
<evidence type="ECO:0000256" key="5">
    <source>
        <dbReference type="ARBA" id="ARBA00022786"/>
    </source>
</evidence>
<dbReference type="GO" id="GO:0000209">
    <property type="term" value="P:protein polyubiquitination"/>
    <property type="evidence" value="ECO:0007669"/>
    <property type="project" value="TreeGrafter"/>
</dbReference>
<dbReference type="GO" id="GO:0005737">
    <property type="term" value="C:cytoplasm"/>
    <property type="evidence" value="ECO:0007669"/>
    <property type="project" value="TreeGrafter"/>
</dbReference>
<dbReference type="FunFam" id="3.30.2160.10:FF:000001">
    <property type="entry name" value="E3 ubiquitin-protein ligase NEDD4-like"/>
    <property type="match status" value="1"/>
</dbReference>
<evidence type="ECO:0000256" key="2">
    <source>
        <dbReference type="ARBA" id="ARBA00004906"/>
    </source>
</evidence>
<dbReference type="EC" id="2.3.2.26" evidence="3"/>
<feature type="domain" description="HECT" evidence="9">
    <location>
        <begin position="197"/>
        <end position="538"/>
    </location>
</feature>
<name>A0A8T1NX64_CARIL</name>
<dbReference type="PANTHER" id="PTHR11254:SF67">
    <property type="entry name" value="E3 UBIQUITIN-PROTEIN LIGASE HUWE1"/>
    <property type="match status" value="1"/>
</dbReference>
<feature type="region of interest" description="Disordered" evidence="8">
    <location>
        <begin position="30"/>
        <end position="52"/>
    </location>
</feature>
<keyword evidence="4" id="KW-0808">Transferase</keyword>
<dbReference type="AlphaFoldDB" id="A0A8T1NX64"/>
<dbReference type="PROSITE" id="PS50237">
    <property type="entry name" value="HECT"/>
    <property type="match status" value="1"/>
</dbReference>